<reference evidence="2 3" key="1">
    <citation type="journal article" date="2013" name="Nature">
        <title>Insights into bilaterian evolution from three spiralian genomes.</title>
        <authorList>
            <person name="Simakov O."/>
            <person name="Marletaz F."/>
            <person name="Cho S.J."/>
            <person name="Edsinger-Gonzales E."/>
            <person name="Havlak P."/>
            <person name="Hellsten U."/>
            <person name="Kuo D.H."/>
            <person name="Larsson T."/>
            <person name="Lv J."/>
            <person name="Arendt D."/>
            <person name="Savage R."/>
            <person name="Osoegawa K."/>
            <person name="de Jong P."/>
            <person name="Grimwood J."/>
            <person name="Chapman J.A."/>
            <person name="Shapiro H."/>
            <person name="Aerts A."/>
            <person name="Otillar R.P."/>
            <person name="Terry A.Y."/>
            <person name="Boore J.L."/>
            <person name="Grigoriev I.V."/>
            <person name="Lindberg D.R."/>
            <person name="Seaver E.C."/>
            <person name="Weisblat D.A."/>
            <person name="Putnam N.H."/>
            <person name="Rokhsar D.S."/>
        </authorList>
    </citation>
    <scope>NUCLEOTIDE SEQUENCE [LARGE SCALE GENOMIC DNA]</scope>
</reference>
<dbReference type="KEGG" id="lgi:LOTGIDRAFT_169925"/>
<sequence>MMFLKTVIVFAAILVGISSSVSSQTSKPREKPTFCEGEECVTLPTRRILKFYKDLLLTKEEIQKKLDLWAVKRKERFGQGGTGSFLTVLCRNPFFQRQQFCKNWKESNQDYDLCCPTQIHHMSTTTMVNAQNKTKFLVKLINPVREQFIPEASCLLVFSSFDQYFLDCVDYLKPYYMPVMVGQARRR</sequence>
<feature type="signal peptide" evidence="1">
    <location>
        <begin position="1"/>
        <end position="23"/>
    </location>
</feature>
<protein>
    <submittedName>
        <fullName evidence="2">Uncharacterized protein</fullName>
    </submittedName>
</protein>
<dbReference type="HOGENOM" id="CLU_1449275_0_0_1"/>
<keyword evidence="3" id="KW-1185">Reference proteome</keyword>
<gene>
    <name evidence="2" type="ORF">LOTGIDRAFT_169925</name>
</gene>
<accession>V3ZJB7</accession>
<name>V3ZJB7_LOTGI</name>
<dbReference type="Proteomes" id="UP000030746">
    <property type="component" value="Unassembled WGS sequence"/>
</dbReference>
<proteinExistence type="predicted"/>
<feature type="chain" id="PRO_5004716086" evidence="1">
    <location>
        <begin position="24"/>
        <end position="187"/>
    </location>
</feature>
<evidence type="ECO:0000313" key="2">
    <source>
        <dbReference type="EMBL" id="ESO82455.1"/>
    </source>
</evidence>
<evidence type="ECO:0000313" key="3">
    <source>
        <dbReference type="Proteomes" id="UP000030746"/>
    </source>
</evidence>
<dbReference type="CTD" id="20241280"/>
<organism evidence="2 3">
    <name type="scientific">Lottia gigantea</name>
    <name type="common">Giant owl limpet</name>
    <dbReference type="NCBI Taxonomy" id="225164"/>
    <lineage>
        <taxon>Eukaryota</taxon>
        <taxon>Metazoa</taxon>
        <taxon>Spiralia</taxon>
        <taxon>Lophotrochozoa</taxon>
        <taxon>Mollusca</taxon>
        <taxon>Gastropoda</taxon>
        <taxon>Patellogastropoda</taxon>
        <taxon>Lottioidea</taxon>
        <taxon>Lottiidae</taxon>
        <taxon>Lottia</taxon>
    </lineage>
</organism>
<keyword evidence="1" id="KW-0732">Signal</keyword>
<evidence type="ECO:0000256" key="1">
    <source>
        <dbReference type="SAM" id="SignalP"/>
    </source>
</evidence>
<dbReference type="AlphaFoldDB" id="V3ZJB7"/>
<dbReference type="GeneID" id="20241280"/>
<dbReference type="EMBL" id="KB203888">
    <property type="protein sequence ID" value="ESO82455.1"/>
    <property type="molecule type" value="Genomic_DNA"/>
</dbReference>
<dbReference type="RefSeq" id="XP_009066809.1">
    <property type="nucleotide sequence ID" value="XM_009068561.1"/>
</dbReference>